<dbReference type="EMBL" id="MU266355">
    <property type="protein sequence ID" value="KAH7928236.1"/>
    <property type="molecule type" value="Genomic_DNA"/>
</dbReference>
<organism evidence="1 2">
    <name type="scientific">Leucogyrophana mollusca</name>
    <dbReference type="NCBI Taxonomy" id="85980"/>
    <lineage>
        <taxon>Eukaryota</taxon>
        <taxon>Fungi</taxon>
        <taxon>Dikarya</taxon>
        <taxon>Basidiomycota</taxon>
        <taxon>Agaricomycotina</taxon>
        <taxon>Agaricomycetes</taxon>
        <taxon>Agaricomycetidae</taxon>
        <taxon>Boletales</taxon>
        <taxon>Boletales incertae sedis</taxon>
        <taxon>Leucogyrophana</taxon>
    </lineage>
</organism>
<evidence type="ECO:0000313" key="2">
    <source>
        <dbReference type="Proteomes" id="UP000790709"/>
    </source>
</evidence>
<gene>
    <name evidence="1" type="ORF">BV22DRAFT_1117670</name>
</gene>
<accession>A0ACB8BQN7</accession>
<protein>
    <submittedName>
        <fullName evidence="1">Uncharacterized protein</fullName>
    </submittedName>
</protein>
<sequence length="1105" mass="122530">MSNQTRGIVLDQLWTEPRYSMPQSQLQLEEEYPYRLGSQGTNQDSHQQPPRSSYNGPYPSTQYNAFSSNQFGTSPSGPTFRGSATQQSMRGPSYETHPGSSDSGRPIDSTTNTFHTTTQRPPLQPAFMHPGYSAPQQPQTNYPPSFSAGGGSNLTPDDASASLGLPKLNNGSQTSPFASSSPMQFTYPQPPPVRNSEIRAQYMQQLRDLVPQSNPLQPQSQKRPRHYEGDEQFEPSGDMADALQGQGGDAGGRPRGTGACARCKSLKVKCEFRGESDTCRRCISAGQECVIPGRKPRRTPPKRETLMKQIREQAAQIQELMAQLEGATSNRSISTPGASASSASRLASQSLSPTSPGPQSPENDPNASSADKVTPRPEVQDWIAKARDSINAFDGLMAAGGPVTQRMHIRGETDESDSSGDEYAITFEGDSDDEEDFGYATADDDNRSHQSGSRERASISSQNTSKKKDSGVKLATMPTQASPFGLMAHLSLKSTRQKSVEPEHEDAFGVARDDFFEPSQSPDTPGGKLVPTGHQLPHILTRELVTVQEAEMLFKYYFDNINISTSLLDPDLHTAQYVVMRSPFLFTVVCAISSRYYTERPELYGEVIRYAQLAAGTAMIGGPKNEEMIAAYILLALYPVPARKWEEDRTWIYLGLAIRFAQDLGLNRPTTTTPLNEHHARVLLSRTRIWLNCFNLDRSTGSQFGQRPILPNTDYISTHCEDWWKTSEYNLDAFDIHLCVYNAELRLMADFMAKIYSDPNHPTGLNKAADLEQIASETDDKIAHIGQTWFPRLKKHTTYRNGLLKMALNYARLVALSSGLQHGSGKSEQGENSFLMRCYRAASDVVTAVLDEVFATAESRNVLRHAPDAQYIFITFASAFLVKVSADPVPECSIHSKRFPQLLKPKYAYYFPFEQRLEIRTLVQRVVDLLASPDVVVDERHAPGLYSRFLTGLLATPMAQVNAISPGSIKSPLSLPRKQSSRKDKGKRQLDKEMASPSDYPSPSSDYSQSQSQPQSPSPSQSYPLQPLLLDTGVPGSANNSTDFFHVPTTIDSELLESMQFMTDPTWQEATIPGFQWMSQMQSNRNDYNMFENPLQYSTSGSMNY</sequence>
<evidence type="ECO:0000313" key="1">
    <source>
        <dbReference type="EMBL" id="KAH7928236.1"/>
    </source>
</evidence>
<proteinExistence type="predicted"/>
<name>A0ACB8BQN7_9AGAM</name>
<dbReference type="Proteomes" id="UP000790709">
    <property type="component" value="Unassembled WGS sequence"/>
</dbReference>
<reference evidence="1" key="1">
    <citation type="journal article" date="2021" name="New Phytol.">
        <title>Evolutionary innovations through gain and loss of genes in the ectomycorrhizal Boletales.</title>
        <authorList>
            <person name="Wu G."/>
            <person name="Miyauchi S."/>
            <person name="Morin E."/>
            <person name="Kuo A."/>
            <person name="Drula E."/>
            <person name="Varga T."/>
            <person name="Kohler A."/>
            <person name="Feng B."/>
            <person name="Cao Y."/>
            <person name="Lipzen A."/>
            <person name="Daum C."/>
            <person name="Hundley H."/>
            <person name="Pangilinan J."/>
            <person name="Johnson J."/>
            <person name="Barry K."/>
            <person name="LaButti K."/>
            <person name="Ng V."/>
            <person name="Ahrendt S."/>
            <person name="Min B."/>
            <person name="Choi I.G."/>
            <person name="Park H."/>
            <person name="Plett J.M."/>
            <person name="Magnuson J."/>
            <person name="Spatafora J.W."/>
            <person name="Nagy L.G."/>
            <person name="Henrissat B."/>
            <person name="Grigoriev I.V."/>
            <person name="Yang Z.L."/>
            <person name="Xu J."/>
            <person name="Martin F.M."/>
        </authorList>
    </citation>
    <scope>NUCLEOTIDE SEQUENCE</scope>
    <source>
        <strain evidence="1">KUC20120723A-06</strain>
    </source>
</reference>
<keyword evidence="2" id="KW-1185">Reference proteome</keyword>
<comment type="caution">
    <text evidence="1">The sequence shown here is derived from an EMBL/GenBank/DDBJ whole genome shotgun (WGS) entry which is preliminary data.</text>
</comment>